<keyword evidence="3" id="KW-1185">Reference proteome</keyword>
<dbReference type="Proteomes" id="UP000275846">
    <property type="component" value="Unassembled WGS sequence"/>
</dbReference>
<dbReference type="WBParaSite" id="SSLN_0000184401-mRNA-1">
    <property type="protein sequence ID" value="SSLN_0000184401-mRNA-1"/>
    <property type="gene ID" value="SSLN_0000184401"/>
</dbReference>
<feature type="compositionally biased region" description="Polar residues" evidence="1">
    <location>
        <begin position="11"/>
        <end position="21"/>
    </location>
</feature>
<proteinExistence type="predicted"/>
<evidence type="ECO:0000256" key="1">
    <source>
        <dbReference type="SAM" id="MobiDB-lite"/>
    </source>
</evidence>
<reference evidence="2 3" key="2">
    <citation type="submission" date="2018-11" db="EMBL/GenBank/DDBJ databases">
        <authorList>
            <consortium name="Pathogen Informatics"/>
        </authorList>
    </citation>
    <scope>NUCLEOTIDE SEQUENCE [LARGE SCALE GENOMIC DNA]</scope>
    <source>
        <strain evidence="2 3">NST_G2</strain>
    </source>
</reference>
<reference evidence="4" key="1">
    <citation type="submission" date="2016-06" db="UniProtKB">
        <authorList>
            <consortium name="WormBaseParasite"/>
        </authorList>
    </citation>
    <scope>IDENTIFICATION</scope>
</reference>
<evidence type="ECO:0000313" key="4">
    <source>
        <dbReference type="WBParaSite" id="SSLN_0000184401-mRNA-1"/>
    </source>
</evidence>
<protein>
    <submittedName>
        <fullName evidence="4">Post-SET domain-containing protein</fullName>
    </submittedName>
</protein>
<feature type="region of interest" description="Disordered" evidence="1">
    <location>
        <begin position="1"/>
        <end position="21"/>
    </location>
</feature>
<evidence type="ECO:0000313" key="3">
    <source>
        <dbReference type="Proteomes" id="UP000275846"/>
    </source>
</evidence>
<sequence length="210" mass="23117">MQKRRVGSSLPFETTSSTISPVQQASQRPQILLLSSTASVSSLGVLYTLSNSLSTAGGVNKRLPAGPLTPQVEGFPTMDAKVLNTWEPELLVAGVRDLHIRKALLRDRPSTLEKALALAHEEKVLQATCEQPPWPLFGVTVIQFHSFHNASTPTPRQLCSCGSYPCRNNWHRPQTQRPSRPQFQRTIHAIDISLGTSDDEYSIVPDTVIP</sequence>
<dbReference type="AlphaFoldDB" id="A0A183SC29"/>
<organism evidence="4">
    <name type="scientific">Schistocephalus solidus</name>
    <name type="common">Tapeworm</name>
    <dbReference type="NCBI Taxonomy" id="70667"/>
    <lineage>
        <taxon>Eukaryota</taxon>
        <taxon>Metazoa</taxon>
        <taxon>Spiralia</taxon>
        <taxon>Lophotrochozoa</taxon>
        <taxon>Platyhelminthes</taxon>
        <taxon>Cestoda</taxon>
        <taxon>Eucestoda</taxon>
        <taxon>Diphyllobothriidea</taxon>
        <taxon>Diphyllobothriidae</taxon>
        <taxon>Schistocephalus</taxon>
    </lineage>
</organism>
<evidence type="ECO:0000313" key="2">
    <source>
        <dbReference type="EMBL" id="VDL88162.1"/>
    </source>
</evidence>
<name>A0A183SC29_SCHSO</name>
<accession>A0A183SC29</accession>
<gene>
    <name evidence="2" type="ORF">SSLN_LOCUS1777</name>
</gene>
<dbReference type="EMBL" id="UYSU01006961">
    <property type="protein sequence ID" value="VDL88162.1"/>
    <property type="molecule type" value="Genomic_DNA"/>
</dbReference>